<dbReference type="InterPro" id="IPR011990">
    <property type="entry name" value="TPR-like_helical_dom_sf"/>
</dbReference>
<organism evidence="2 3">
    <name type="scientific">Paenibacillus polysaccharolyticus</name>
    <dbReference type="NCBI Taxonomy" id="582692"/>
    <lineage>
        <taxon>Bacteria</taxon>
        <taxon>Bacillati</taxon>
        <taxon>Bacillota</taxon>
        <taxon>Bacilli</taxon>
        <taxon>Bacillales</taxon>
        <taxon>Paenibacillaceae</taxon>
        <taxon>Paenibacillus</taxon>
    </lineage>
</organism>
<accession>A0A1G5KIM9</accession>
<dbReference type="STRING" id="582692.SAMN05720606_11589"/>
<sequence length="223" mass="26405">MRRPFKPRIGLVVEDLDIEKIEIPDLIKTYFDVRIALSTSFDDFSDYIFDSEILITVPGIYEPKPYQIHFQIFNSTELEQEIIWEYIYEAWYGINEQKDTKSDEYTELKKGISVLINNGHVIKARKIIELLTDVVENDEEWLSYLAMTLYLENDIEQAIRILRQCYLLNPSSTDILYNLGFMYKVNGEIRTSIYYFERLLQVTTNTVIIAEVSEMLAECYYYT</sequence>
<dbReference type="SMART" id="SM00028">
    <property type="entry name" value="TPR"/>
    <property type="match status" value="2"/>
</dbReference>
<reference evidence="3" key="1">
    <citation type="submission" date="2016-10" db="EMBL/GenBank/DDBJ databases">
        <authorList>
            <person name="Varghese N."/>
            <person name="Submissions S."/>
        </authorList>
    </citation>
    <scope>NUCLEOTIDE SEQUENCE [LARGE SCALE GENOMIC DNA]</scope>
    <source>
        <strain evidence="3">BL9</strain>
    </source>
</reference>
<evidence type="ECO:0000256" key="1">
    <source>
        <dbReference type="PROSITE-ProRule" id="PRU00339"/>
    </source>
</evidence>
<dbReference type="Gene3D" id="1.25.40.10">
    <property type="entry name" value="Tetratricopeptide repeat domain"/>
    <property type="match status" value="1"/>
</dbReference>
<feature type="repeat" description="TPR" evidence="1">
    <location>
        <begin position="173"/>
        <end position="206"/>
    </location>
</feature>
<name>A0A1G5KIM9_9BACL</name>
<dbReference type="PROSITE" id="PS50005">
    <property type="entry name" value="TPR"/>
    <property type="match status" value="1"/>
</dbReference>
<evidence type="ECO:0000313" key="3">
    <source>
        <dbReference type="Proteomes" id="UP000198538"/>
    </source>
</evidence>
<evidence type="ECO:0000313" key="2">
    <source>
        <dbReference type="EMBL" id="SCZ00437.1"/>
    </source>
</evidence>
<dbReference type="SUPFAM" id="SSF48452">
    <property type="entry name" value="TPR-like"/>
    <property type="match status" value="1"/>
</dbReference>
<dbReference type="AlphaFoldDB" id="A0A1G5KIM9"/>
<dbReference type="EMBL" id="FMVM01000015">
    <property type="protein sequence ID" value="SCZ00437.1"/>
    <property type="molecule type" value="Genomic_DNA"/>
</dbReference>
<gene>
    <name evidence="2" type="ORF">SAMN05720606_11589</name>
</gene>
<dbReference type="RefSeq" id="WP_090923545.1">
    <property type="nucleotide sequence ID" value="NZ_FMVM01000015.1"/>
</dbReference>
<dbReference type="Proteomes" id="UP000198538">
    <property type="component" value="Unassembled WGS sequence"/>
</dbReference>
<proteinExistence type="predicted"/>
<dbReference type="InterPro" id="IPR019734">
    <property type="entry name" value="TPR_rpt"/>
</dbReference>
<keyword evidence="3" id="KW-1185">Reference proteome</keyword>
<keyword evidence="1" id="KW-0802">TPR repeat</keyword>
<protein>
    <submittedName>
        <fullName evidence="2">Uncharacterized protein</fullName>
    </submittedName>
</protein>